<keyword evidence="2" id="KW-1133">Transmembrane helix</keyword>
<organism evidence="3 4">
    <name type="scientific">Archangium minus</name>
    <dbReference type="NCBI Taxonomy" id="83450"/>
    <lineage>
        <taxon>Bacteria</taxon>
        <taxon>Pseudomonadati</taxon>
        <taxon>Myxococcota</taxon>
        <taxon>Myxococcia</taxon>
        <taxon>Myxococcales</taxon>
        <taxon>Cystobacterineae</taxon>
        <taxon>Archangiaceae</taxon>
        <taxon>Archangium</taxon>
    </lineage>
</organism>
<dbReference type="RefSeq" id="WP_395804262.1">
    <property type="nucleotide sequence ID" value="NZ_CP043494.1"/>
</dbReference>
<sequence length="239" mass="26632">MKKCGSNRWWLDDAKLVIRRQRRLPDVLKGLGILALSAGMAWLMRLEVNLEFVVYGLAGVSFGLYYTLGAWEVTLHRVSQRASWRWGLGVPLFTRNRVVADTDRVQLVTSKGTSSDWRPHTYSIHLTGVSKSETLAGSDDYDEALELAEAVARHMRRGLQVDDGRVRSFESERVARLRGFEADSALASTRASTPPGASPCRDRDWSWKASELGSTRRHGGQRGSSRTSTCASGREACFV</sequence>
<feature type="region of interest" description="Disordered" evidence="1">
    <location>
        <begin position="185"/>
        <end position="205"/>
    </location>
</feature>
<evidence type="ECO:0000256" key="2">
    <source>
        <dbReference type="SAM" id="Phobius"/>
    </source>
</evidence>
<dbReference type="Proteomes" id="UP001611383">
    <property type="component" value="Chromosome"/>
</dbReference>
<evidence type="ECO:0000256" key="1">
    <source>
        <dbReference type="SAM" id="MobiDB-lite"/>
    </source>
</evidence>
<gene>
    <name evidence="3" type="ORF">F0U60_28690</name>
</gene>
<keyword evidence="4" id="KW-1185">Reference proteome</keyword>
<feature type="transmembrane region" description="Helical" evidence="2">
    <location>
        <begin position="27"/>
        <end position="46"/>
    </location>
</feature>
<keyword evidence="2" id="KW-0472">Membrane</keyword>
<accession>A0ABY9WX17</accession>
<evidence type="ECO:0008006" key="5">
    <source>
        <dbReference type="Google" id="ProtNLM"/>
    </source>
</evidence>
<keyword evidence="2" id="KW-0812">Transmembrane</keyword>
<protein>
    <recommendedName>
        <fullName evidence="5">DUF304 domain-containing protein</fullName>
    </recommendedName>
</protein>
<feature type="transmembrane region" description="Helical" evidence="2">
    <location>
        <begin position="52"/>
        <end position="71"/>
    </location>
</feature>
<evidence type="ECO:0000313" key="4">
    <source>
        <dbReference type="Proteomes" id="UP001611383"/>
    </source>
</evidence>
<reference evidence="3 4" key="1">
    <citation type="submission" date="2019-08" db="EMBL/GenBank/DDBJ databases">
        <title>Archangium and Cystobacter genomes.</title>
        <authorList>
            <person name="Chen I.-C.K."/>
            <person name="Wielgoss S."/>
        </authorList>
    </citation>
    <scope>NUCLEOTIDE SEQUENCE [LARGE SCALE GENOMIC DNA]</scope>
    <source>
        <strain evidence="3 4">Cbm 6</strain>
    </source>
</reference>
<evidence type="ECO:0000313" key="3">
    <source>
        <dbReference type="EMBL" id="WNG47660.1"/>
    </source>
</evidence>
<proteinExistence type="predicted"/>
<dbReference type="EMBL" id="CP043494">
    <property type="protein sequence ID" value="WNG47660.1"/>
    <property type="molecule type" value="Genomic_DNA"/>
</dbReference>
<name>A0ABY9WX17_9BACT</name>